<protein>
    <submittedName>
        <fullName evidence="4">Uncharacterized protein</fullName>
    </submittedName>
</protein>
<evidence type="ECO:0000313" key="3">
    <source>
        <dbReference type="EMBL" id="GBM09668.1"/>
    </source>
</evidence>
<feature type="compositionally biased region" description="Polar residues" evidence="1">
    <location>
        <begin position="221"/>
        <end position="243"/>
    </location>
</feature>
<accession>A0A4Y2D128</accession>
<proteinExistence type="predicted"/>
<feature type="compositionally biased region" description="Polar residues" evidence="1">
    <location>
        <begin position="324"/>
        <end position="336"/>
    </location>
</feature>
<dbReference type="EMBL" id="BGPR01164942">
    <property type="protein sequence ID" value="GBM09666.1"/>
    <property type="molecule type" value="Genomic_DNA"/>
</dbReference>
<feature type="region of interest" description="Disordered" evidence="1">
    <location>
        <begin position="87"/>
        <end position="119"/>
    </location>
</feature>
<comment type="caution">
    <text evidence="4">The sequence shown here is derived from an EMBL/GenBank/DDBJ whole genome shotgun (WGS) entry which is preliminary data.</text>
</comment>
<feature type="region of interest" description="Disordered" evidence="1">
    <location>
        <begin position="311"/>
        <end position="342"/>
    </location>
</feature>
<evidence type="ECO:0000313" key="4">
    <source>
        <dbReference type="EMBL" id="GBM09688.1"/>
    </source>
</evidence>
<dbReference type="OrthoDB" id="6430841at2759"/>
<feature type="region of interest" description="Disordered" evidence="1">
    <location>
        <begin position="221"/>
        <end position="273"/>
    </location>
</feature>
<dbReference type="AlphaFoldDB" id="A0A4Y2D128"/>
<evidence type="ECO:0000313" key="6">
    <source>
        <dbReference type="Proteomes" id="UP000499080"/>
    </source>
</evidence>
<dbReference type="EMBL" id="BGPR01164948">
    <property type="protein sequence ID" value="GBM09688.1"/>
    <property type="molecule type" value="Genomic_DNA"/>
</dbReference>
<feature type="compositionally biased region" description="Polar residues" evidence="1">
    <location>
        <begin position="87"/>
        <end position="97"/>
    </location>
</feature>
<feature type="compositionally biased region" description="Polar residues" evidence="1">
    <location>
        <begin position="166"/>
        <end position="181"/>
    </location>
</feature>
<feature type="compositionally biased region" description="Polar residues" evidence="1">
    <location>
        <begin position="104"/>
        <end position="119"/>
    </location>
</feature>
<name>A0A4Y2D128_ARAVE</name>
<organism evidence="4 6">
    <name type="scientific">Araneus ventricosus</name>
    <name type="common">Orbweaver spider</name>
    <name type="synonym">Epeira ventricosa</name>
    <dbReference type="NCBI Taxonomy" id="182803"/>
    <lineage>
        <taxon>Eukaryota</taxon>
        <taxon>Metazoa</taxon>
        <taxon>Ecdysozoa</taxon>
        <taxon>Arthropoda</taxon>
        <taxon>Chelicerata</taxon>
        <taxon>Arachnida</taxon>
        <taxon>Araneae</taxon>
        <taxon>Araneomorphae</taxon>
        <taxon>Entelegynae</taxon>
        <taxon>Araneoidea</taxon>
        <taxon>Araneidae</taxon>
        <taxon>Araneus</taxon>
    </lineage>
</organism>
<sequence length="800" mass="89027">MPTYTEEASNDTVHSNGLSIRASSCLVPDQNNITYDVDLQSAGVEDLSKHQNIAVDSLQYLNTSPSDSFQNSQHSVRLDRSKIIKVSPQSELHSSKSLNDENLKSSYPNHKSSDCNGSFQSSQHFVSLERPEIITIDDSQSGLNNSKPVNNENSYPNHKSPERNDSFQNNTVPTSMSQYNNSGNLKGKFSIDDKLKCMNNELFNVSQNLIGLEQSEVASVDVSQPDLNNSKPLTNEKSQNIVNVNRMPLEHNDQGNNNPETISDDPESVRSTESKDCDKSKFFKCGDVLVESSLLESVENSKADLVHFGDLRSENNDDSKSVERTSIPNSTNNRPPSNGIEDENWNELKQMYKLKRLSVQLNRLPSVICRSHCSSENDKADRVSNNSKKLSVVLSKLPHFVRSYATYKIYAQSRERKSALQRKKELEYVDKNIPDQGSNLLSVSLENNNSATGNHTNNHNASTSVDVKAVSKKSNFLLQACCSTCPTELANKLHITDVHIMENAATVENNFVPRNHLNQQSLVNPVLSFSSHIKKEVDICNQQFVEQTRTPTNPIASTATDLETSCINSDFQSLSYGSGAPTELTTLNSSQVSVPSTSNSNELNSLPVFVPSTSNANKLNSCPQQSATLTENSYCCDNLCTFELLNREQVPIFAADSPSPSSNASSLEIGEELHQVNDESGCNLSGPHLPSANDGFYFISNYQNKVYTDCDDKSLEDMVAFSLWKTEYQLKYLRSRIKNINETLANVVENRRNMKFLKLRIPLNRLPDSIYEKHVKKKPIMLSSILPTVTKVCSLSENGL</sequence>
<keyword evidence="6" id="KW-1185">Reference proteome</keyword>
<evidence type="ECO:0000256" key="1">
    <source>
        <dbReference type="SAM" id="MobiDB-lite"/>
    </source>
</evidence>
<evidence type="ECO:0000313" key="2">
    <source>
        <dbReference type="EMBL" id="GBM09666.1"/>
    </source>
</evidence>
<dbReference type="EMBL" id="BGPR01164958">
    <property type="protein sequence ID" value="GBM09721.1"/>
    <property type="molecule type" value="Genomic_DNA"/>
</dbReference>
<gene>
    <name evidence="5" type="ORF">AVEN_178978_1</name>
    <name evidence="2" type="ORF">AVEN_31224_1</name>
    <name evidence="3" type="ORF">AVEN_37169_1</name>
    <name evidence="4" type="ORF">AVEN_80232_1</name>
</gene>
<reference evidence="4 6" key="1">
    <citation type="journal article" date="2019" name="Sci. Rep.">
        <title>Orb-weaving spider Araneus ventricosus genome elucidates the spidroin gene catalogue.</title>
        <authorList>
            <person name="Kono N."/>
            <person name="Nakamura H."/>
            <person name="Ohtoshi R."/>
            <person name="Moran D.A.P."/>
            <person name="Shinohara A."/>
            <person name="Yoshida Y."/>
            <person name="Fujiwara M."/>
            <person name="Mori M."/>
            <person name="Tomita M."/>
            <person name="Arakawa K."/>
        </authorList>
    </citation>
    <scope>NUCLEOTIDE SEQUENCE [LARGE SCALE GENOMIC DNA]</scope>
</reference>
<evidence type="ECO:0000313" key="5">
    <source>
        <dbReference type="EMBL" id="GBM09721.1"/>
    </source>
</evidence>
<dbReference type="Proteomes" id="UP000499080">
    <property type="component" value="Unassembled WGS sequence"/>
</dbReference>
<feature type="compositionally biased region" description="Polar residues" evidence="1">
    <location>
        <begin position="137"/>
        <end position="157"/>
    </location>
</feature>
<feature type="compositionally biased region" description="Basic and acidic residues" evidence="1">
    <location>
        <begin position="311"/>
        <end position="323"/>
    </location>
</feature>
<feature type="region of interest" description="Disordered" evidence="1">
    <location>
        <begin position="136"/>
        <end position="181"/>
    </location>
</feature>
<dbReference type="EMBL" id="BGPR01164944">
    <property type="protein sequence ID" value="GBM09668.1"/>
    <property type="molecule type" value="Genomic_DNA"/>
</dbReference>